<dbReference type="RefSeq" id="WP_114927735.1">
    <property type="nucleotide sequence ID" value="NZ_CP031229.1"/>
</dbReference>
<name>A0A345NLR2_9MICO</name>
<protein>
    <recommendedName>
        <fullName evidence="4">ROS/MUCR transcriptional regulator protein</fullName>
    </recommendedName>
</protein>
<comment type="similarity">
    <text evidence="1">Belongs to the ros/MucR family.</text>
</comment>
<dbReference type="OrthoDB" id="3527949at2"/>
<gene>
    <name evidence="2" type="ORF">DV701_07390</name>
</gene>
<dbReference type="GO" id="GO:0006355">
    <property type="term" value="P:regulation of DNA-templated transcription"/>
    <property type="evidence" value="ECO:0007669"/>
    <property type="project" value="InterPro"/>
</dbReference>
<dbReference type="GO" id="GO:0003677">
    <property type="term" value="F:DNA binding"/>
    <property type="evidence" value="ECO:0007669"/>
    <property type="project" value="InterPro"/>
</dbReference>
<dbReference type="InterPro" id="IPR041920">
    <property type="entry name" value="ROS/MUCR_sf"/>
</dbReference>
<dbReference type="InterPro" id="IPR008807">
    <property type="entry name" value="ROS_MUCR"/>
</dbReference>
<evidence type="ECO:0000313" key="2">
    <source>
        <dbReference type="EMBL" id="AXH95970.1"/>
    </source>
</evidence>
<dbReference type="GO" id="GO:0008270">
    <property type="term" value="F:zinc ion binding"/>
    <property type="evidence" value="ECO:0007669"/>
    <property type="project" value="InterPro"/>
</dbReference>
<dbReference type="KEGG" id="orn:DV701_07390"/>
<keyword evidence="3" id="KW-1185">Reference proteome</keyword>
<proteinExistence type="inferred from homology"/>
<dbReference type="Pfam" id="PF05443">
    <property type="entry name" value="ROS_MUCR"/>
    <property type="match status" value="1"/>
</dbReference>
<sequence>MQLRVGQPDGHGRYGMVDETADGLLCHECGRRFTHLGLHVSKAHDLTADEYRRAHGLSRRGLVAKETAQTIAANARWTMSTRERFIQARDPAAASAAQRSGPNAISPAGLAAIRQAGRDRRGLYRSGTVVVCEWCGVEFCPLIAAARRRFCSRSCAARNNRRRRRMPLPNADVAR</sequence>
<accession>A0A345NLR2</accession>
<dbReference type="AlphaFoldDB" id="A0A345NLR2"/>
<dbReference type="EMBL" id="CP031229">
    <property type="protein sequence ID" value="AXH95970.1"/>
    <property type="molecule type" value="Genomic_DNA"/>
</dbReference>
<dbReference type="Proteomes" id="UP000253790">
    <property type="component" value="Chromosome"/>
</dbReference>
<evidence type="ECO:0008006" key="4">
    <source>
        <dbReference type="Google" id="ProtNLM"/>
    </source>
</evidence>
<dbReference type="Gene3D" id="1.10.10.1550">
    <property type="entry name" value="ROS/MUCR transcriptional regulator protein"/>
    <property type="match status" value="1"/>
</dbReference>
<evidence type="ECO:0000256" key="1">
    <source>
        <dbReference type="ARBA" id="ARBA00007031"/>
    </source>
</evidence>
<reference evidence="2 3" key="1">
    <citation type="submission" date="2018-07" db="EMBL/GenBank/DDBJ databases">
        <title>Complete genome sequencing of Ornithinimicrobium sp. AMA3305.</title>
        <authorList>
            <person name="Bae J.-W."/>
        </authorList>
    </citation>
    <scope>NUCLEOTIDE SEQUENCE [LARGE SCALE GENOMIC DNA]</scope>
    <source>
        <strain evidence="2 3">AMA3305</strain>
    </source>
</reference>
<evidence type="ECO:0000313" key="3">
    <source>
        <dbReference type="Proteomes" id="UP000253790"/>
    </source>
</evidence>
<organism evidence="2 3">
    <name type="scientific">Ornithinimicrobium avium</name>
    <dbReference type="NCBI Taxonomy" id="2283195"/>
    <lineage>
        <taxon>Bacteria</taxon>
        <taxon>Bacillati</taxon>
        <taxon>Actinomycetota</taxon>
        <taxon>Actinomycetes</taxon>
        <taxon>Micrococcales</taxon>
        <taxon>Ornithinimicrobiaceae</taxon>
        <taxon>Ornithinimicrobium</taxon>
    </lineage>
</organism>